<feature type="region of interest" description="Disordered" evidence="1">
    <location>
        <begin position="40"/>
        <end position="66"/>
    </location>
</feature>
<feature type="signal peptide" evidence="2">
    <location>
        <begin position="1"/>
        <end position="32"/>
    </location>
</feature>
<dbReference type="AlphaFoldDB" id="A0A150QYG6"/>
<dbReference type="EMBL" id="JEMA01000217">
    <property type="protein sequence ID" value="KYF73050.1"/>
    <property type="molecule type" value="Genomic_DNA"/>
</dbReference>
<evidence type="ECO:0000313" key="4">
    <source>
        <dbReference type="Proteomes" id="UP000075260"/>
    </source>
</evidence>
<evidence type="ECO:0000256" key="1">
    <source>
        <dbReference type="SAM" id="MobiDB-lite"/>
    </source>
</evidence>
<protein>
    <recommendedName>
        <fullName evidence="5">Secreted protein</fullName>
    </recommendedName>
</protein>
<sequence length="656" mass="70169">MTHSPLALSSRRGASLRGRVPLLLLAALATLAACGDDGGGGGSGAAGGGGGGGEDGAGGSPPVIEEPNRFRMRIDDADVPSVTLELDRQKAMQVFGEDGTKQITVLNVDTTGLLRNALERIQDACGTSWREDDVNPGHDCTLTPLGQSFKAPWQTSPEFALVRLLSMTPANANVTGTSLAELKALFNDNPGTFAFDFADILADSINLDLAVQPDPTVTRENRTAPLVPIDKLISALQQQLLGSHPAIPNPDGVRLPVTLYEALHDLEPLDEKLGPAGDHPGVLVPDNDTFTTKSDVLLPDFSMRVVAESGLRRVSGIDLSKGGGDMFLREGDAPLRFDFSDPEKLQVSGIAQAPTVDMRISLRELPTAVPSCSGSNTPDCKTNSPDHPVGADTIWTVPPYLLESIIGTAGYLTYGDRRFSGCYFKSGSTCRLGVNIGQDGDPPGWSVFLGNISFPPDPPPRIPDPQFFWELLTDVAQVAIHDPTGEGMPDIVEGKAQPVFALPGVGIGLTAEEIVTELRQTLQGQAKQIAEIILGRYWVNNDALDFFYSRSEPGGAPYLVFVAEGDLRAPDQGADAPRPYTYDKPGFFTSPDLDEASKVSTKDLDGVADTTHEKYRLPPGETTLYMQDDEAAVYEVRFHVPDISDPVEITADVKRL</sequence>
<evidence type="ECO:0000313" key="3">
    <source>
        <dbReference type="EMBL" id="KYF73050.1"/>
    </source>
</evidence>
<proteinExistence type="predicted"/>
<evidence type="ECO:0008006" key="5">
    <source>
        <dbReference type="Google" id="ProtNLM"/>
    </source>
</evidence>
<reference evidence="3 4" key="1">
    <citation type="submission" date="2014-02" db="EMBL/GenBank/DDBJ databases">
        <title>The small core and large imbalanced accessory genome model reveals a collaborative survival strategy of Sorangium cellulosum strains in nature.</title>
        <authorList>
            <person name="Han K."/>
            <person name="Peng R."/>
            <person name="Blom J."/>
            <person name="Li Y.-Z."/>
        </authorList>
    </citation>
    <scope>NUCLEOTIDE SEQUENCE [LARGE SCALE GENOMIC DNA]</scope>
    <source>
        <strain evidence="3 4">So0008-312</strain>
    </source>
</reference>
<feature type="chain" id="PRO_5007567473" description="Secreted protein" evidence="2">
    <location>
        <begin position="33"/>
        <end position="656"/>
    </location>
</feature>
<gene>
    <name evidence="3" type="ORF">BE15_22620</name>
</gene>
<keyword evidence="2" id="KW-0732">Signal</keyword>
<dbReference type="Proteomes" id="UP000075260">
    <property type="component" value="Unassembled WGS sequence"/>
</dbReference>
<dbReference type="OrthoDB" id="5481086at2"/>
<dbReference type="RefSeq" id="WP_061605934.1">
    <property type="nucleotide sequence ID" value="NZ_JEMA01000217.1"/>
</dbReference>
<accession>A0A150QYG6</accession>
<organism evidence="3 4">
    <name type="scientific">Sorangium cellulosum</name>
    <name type="common">Polyangium cellulosum</name>
    <dbReference type="NCBI Taxonomy" id="56"/>
    <lineage>
        <taxon>Bacteria</taxon>
        <taxon>Pseudomonadati</taxon>
        <taxon>Myxococcota</taxon>
        <taxon>Polyangia</taxon>
        <taxon>Polyangiales</taxon>
        <taxon>Polyangiaceae</taxon>
        <taxon>Sorangium</taxon>
    </lineage>
</organism>
<comment type="caution">
    <text evidence="3">The sequence shown here is derived from an EMBL/GenBank/DDBJ whole genome shotgun (WGS) entry which is preliminary data.</text>
</comment>
<feature type="compositionally biased region" description="Gly residues" evidence="1">
    <location>
        <begin position="40"/>
        <end position="59"/>
    </location>
</feature>
<evidence type="ECO:0000256" key="2">
    <source>
        <dbReference type="SAM" id="SignalP"/>
    </source>
</evidence>
<name>A0A150QYG6_SORCE</name>